<protein>
    <submittedName>
        <fullName evidence="2">Uncharacterized protein</fullName>
    </submittedName>
</protein>
<gene>
    <name evidence="2" type="ORF">KCV03_g9046</name>
</gene>
<feature type="non-terminal residue" evidence="2">
    <location>
        <position position="1"/>
    </location>
</feature>
<dbReference type="AlphaFoldDB" id="A0A9P8K440"/>
<dbReference type="Proteomes" id="UP000767238">
    <property type="component" value="Unassembled WGS sequence"/>
</dbReference>
<organism evidence="2 3">
    <name type="scientific">Aureobasidium melanogenum</name>
    <name type="common">Aureobasidium pullulans var. melanogenum</name>
    <dbReference type="NCBI Taxonomy" id="46634"/>
    <lineage>
        <taxon>Eukaryota</taxon>
        <taxon>Fungi</taxon>
        <taxon>Dikarya</taxon>
        <taxon>Ascomycota</taxon>
        <taxon>Pezizomycotina</taxon>
        <taxon>Dothideomycetes</taxon>
        <taxon>Dothideomycetidae</taxon>
        <taxon>Dothideales</taxon>
        <taxon>Saccotheciaceae</taxon>
        <taxon>Aureobasidium</taxon>
    </lineage>
</organism>
<evidence type="ECO:0000313" key="3">
    <source>
        <dbReference type="Proteomes" id="UP000767238"/>
    </source>
</evidence>
<evidence type="ECO:0000313" key="2">
    <source>
        <dbReference type="EMBL" id="KAH0213088.1"/>
    </source>
</evidence>
<comment type="caution">
    <text evidence="2">The sequence shown here is derived from an EMBL/GenBank/DDBJ whole genome shotgun (WGS) entry which is preliminary data.</text>
</comment>
<sequence length="218" mass="24210">MHNFQIQAALVFTLGTVSAVASQAAMLTAFMPFSLLLKPDVSVQVLSSAAEGNTTVDDFDTEAQVISSGNREDNQAALNTQPEYCPDSYETMPMCTDCGGFTLLYFKELDYYGTRCKGVGDDEYLKDCSCLERRYQEDDDIVCDIFASDPDPDPEATRRRTAEALARVPDTIIDPLTGTELNQPHIVLDDDFWTATVQEIMGQENDEQEDECLPKESI</sequence>
<keyword evidence="1" id="KW-0732">Signal</keyword>
<proteinExistence type="predicted"/>
<evidence type="ECO:0000256" key="1">
    <source>
        <dbReference type="SAM" id="SignalP"/>
    </source>
</evidence>
<name>A0A9P8K440_AURME</name>
<accession>A0A9P8K440</accession>
<reference evidence="2" key="2">
    <citation type="submission" date="2021-08" db="EMBL/GenBank/DDBJ databases">
        <authorList>
            <person name="Gostincar C."/>
            <person name="Sun X."/>
            <person name="Song Z."/>
            <person name="Gunde-Cimerman N."/>
        </authorList>
    </citation>
    <scope>NUCLEOTIDE SEQUENCE</scope>
    <source>
        <strain evidence="2">EXF-8016</strain>
    </source>
</reference>
<dbReference type="EMBL" id="JAHFYH010000102">
    <property type="protein sequence ID" value="KAH0213088.1"/>
    <property type="molecule type" value="Genomic_DNA"/>
</dbReference>
<dbReference type="OrthoDB" id="3880526at2759"/>
<feature type="chain" id="PRO_5040330018" evidence="1">
    <location>
        <begin position="20"/>
        <end position="218"/>
    </location>
</feature>
<feature type="signal peptide" evidence="1">
    <location>
        <begin position="1"/>
        <end position="19"/>
    </location>
</feature>
<reference evidence="2" key="1">
    <citation type="journal article" date="2021" name="J Fungi (Basel)">
        <title>Virulence traits and population genomics of the black yeast Aureobasidium melanogenum.</title>
        <authorList>
            <person name="Cernosa A."/>
            <person name="Sun X."/>
            <person name="Gostincar C."/>
            <person name="Fang C."/>
            <person name="Gunde-Cimerman N."/>
            <person name="Song Z."/>
        </authorList>
    </citation>
    <scope>NUCLEOTIDE SEQUENCE</scope>
    <source>
        <strain evidence="2">EXF-8016</strain>
    </source>
</reference>